<sequence length="135" mass="14515">MPKVAMKKLAVLTIFLSSFGALAECPQQRDLDIQTEVKVGGVQAGGNHGYMDVVTISAPSSVEGIPFQNIQLTYGEVSEYWLPLATKNTGSRVLATLSGYSESIKVFEFWVNYSDGTCALYQAGSIAGAYNNHGQ</sequence>
<feature type="signal peptide" evidence="1">
    <location>
        <begin position="1"/>
        <end position="23"/>
    </location>
</feature>
<evidence type="ECO:0008006" key="4">
    <source>
        <dbReference type="Google" id="ProtNLM"/>
    </source>
</evidence>
<keyword evidence="3" id="KW-1185">Reference proteome</keyword>
<evidence type="ECO:0000313" key="3">
    <source>
        <dbReference type="Proteomes" id="UP001302477"/>
    </source>
</evidence>
<evidence type="ECO:0000313" key="2">
    <source>
        <dbReference type="EMBL" id="WOX05054.1"/>
    </source>
</evidence>
<name>A0AAU0MYZ6_9GAMM</name>
<feature type="chain" id="PRO_5043860375" description="Lipoprotein" evidence="1">
    <location>
        <begin position="24"/>
        <end position="135"/>
    </location>
</feature>
<dbReference type="AlphaFoldDB" id="A0AAU0MYZ6"/>
<protein>
    <recommendedName>
        <fullName evidence="4">Lipoprotein</fullName>
    </recommendedName>
</protein>
<proteinExistence type="predicted"/>
<keyword evidence="1" id="KW-0732">Signal</keyword>
<accession>A0AAU0MYZ6</accession>
<dbReference type="RefSeq" id="WP_318953528.1">
    <property type="nucleotide sequence ID" value="NZ_CP137555.1"/>
</dbReference>
<organism evidence="2 3">
    <name type="scientific">Microbulbifer pacificus</name>
    <dbReference type="NCBI Taxonomy" id="407164"/>
    <lineage>
        <taxon>Bacteria</taxon>
        <taxon>Pseudomonadati</taxon>
        <taxon>Pseudomonadota</taxon>
        <taxon>Gammaproteobacteria</taxon>
        <taxon>Cellvibrionales</taxon>
        <taxon>Microbulbiferaceae</taxon>
        <taxon>Microbulbifer</taxon>
    </lineage>
</organism>
<dbReference type="EMBL" id="CP137555">
    <property type="protein sequence ID" value="WOX05054.1"/>
    <property type="molecule type" value="Genomic_DNA"/>
</dbReference>
<gene>
    <name evidence="2" type="ORF">R5R33_15095</name>
</gene>
<evidence type="ECO:0000256" key="1">
    <source>
        <dbReference type="SAM" id="SignalP"/>
    </source>
</evidence>
<dbReference type="KEGG" id="mpaf:R5R33_15095"/>
<dbReference type="Proteomes" id="UP001302477">
    <property type="component" value="Chromosome"/>
</dbReference>
<reference evidence="2 3" key="1">
    <citation type="submission" date="2023-10" db="EMBL/GenBank/DDBJ databases">
        <title>Description of Microbulbifer bruguierae sp. nov., isolated from the sediments of mangrove plant Bruguiera sexangula and comparative genomic analyses of the genus Microbulbifer.</title>
        <authorList>
            <person name="Long M."/>
        </authorList>
    </citation>
    <scope>NUCLEOTIDE SEQUENCE [LARGE SCALE GENOMIC DNA]</scope>
    <source>
        <strain evidence="2 3">SPO729</strain>
    </source>
</reference>